<dbReference type="InterPro" id="IPR029044">
    <property type="entry name" value="Nucleotide-diphossugar_trans"/>
</dbReference>
<reference evidence="3 4" key="1">
    <citation type="submission" date="2021-03" db="EMBL/GenBank/DDBJ databases">
        <title>Sequencing the genomes of 1000 actinobacteria strains.</title>
        <authorList>
            <person name="Klenk H.-P."/>
        </authorList>
    </citation>
    <scope>NUCLEOTIDE SEQUENCE [LARGE SCALE GENOMIC DNA]</scope>
    <source>
        <strain evidence="3 4">DSM 14566</strain>
    </source>
</reference>
<proteinExistence type="predicted"/>
<dbReference type="Proteomes" id="UP001519290">
    <property type="component" value="Unassembled WGS sequence"/>
</dbReference>
<evidence type="ECO:0000259" key="2">
    <source>
        <dbReference type="Pfam" id="PF22181"/>
    </source>
</evidence>
<dbReference type="PANTHER" id="PTHR22916:SF3">
    <property type="entry name" value="UDP-GLCNAC:BETAGAL BETA-1,3-N-ACETYLGLUCOSAMINYLTRANSFERASE-LIKE PROTEIN 1"/>
    <property type="match status" value="1"/>
</dbReference>
<protein>
    <recommendedName>
        <fullName evidence="5">Glycosyltransferase family 2 protein</fullName>
    </recommendedName>
</protein>
<evidence type="ECO:0000259" key="1">
    <source>
        <dbReference type="Pfam" id="PF00535"/>
    </source>
</evidence>
<evidence type="ECO:0008006" key="5">
    <source>
        <dbReference type="Google" id="ProtNLM"/>
    </source>
</evidence>
<dbReference type="Pfam" id="PF00535">
    <property type="entry name" value="Glycos_transf_2"/>
    <property type="match status" value="1"/>
</dbReference>
<dbReference type="EMBL" id="JAGIOD010000002">
    <property type="protein sequence ID" value="MBP2382921.1"/>
    <property type="molecule type" value="Genomic_DNA"/>
</dbReference>
<feature type="domain" description="TarS/TarP linker" evidence="2">
    <location>
        <begin position="230"/>
        <end position="318"/>
    </location>
</feature>
<dbReference type="Pfam" id="PF22181">
    <property type="entry name" value="TarS_linker"/>
    <property type="match status" value="1"/>
</dbReference>
<dbReference type="RefSeq" id="WP_209903398.1">
    <property type="nucleotide sequence ID" value="NZ_BAAAJW010000019.1"/>
</dbReference>
<dbReference type="Gene3D" id="3.90.550.10">
    <property type="entry name" value="Spore Coat Polysaccharide Biosynthesis Protein SpsA, Chain A"/>
    <property type="match status" value="1"/>
</dbReference>
<dbReference type="SUPFAM" id="SSF53448">
    <property type="entry name" value="Nucleotide-diphospho-sugar transferases"/>
    <property type="match status" value="1"/>
</dbReference>
<name>A0ABS4X3H3_9MICO</name>
<comment type="caution">
    <text evidence="3">The sequence shown here is derived from an EMBL/GenBank/DDBJ whole genome shotgun (WGS) entry which is preliminary data.</text>
</comment>
<gene>
    <name evidence="3" type="ORF">JOF43_002910</name>
</gene>
<keyword evidence="4" id="KW-1185">Reference proteome</keyword>
<accession>A0ABS4X3H3</accession>
<feature type="domain" description="Glycosyltransferase 2-like" evidence="1">
    <location>
        <begin position="6"/>
        <end position="167"/>
    </location>
</feature>
<evidence type="ECO:0000313" key="3">
    <source>
        <dbReference type="EMBL" id="MBP2382921.1"/>
    </source>
</evidence>
<dbReference type="PANTHER" id="PTHR22916">
    <property type="entry name" value="GLYCOSYLTRANSFERASE"/>
    <property type="match status" value="1"/>
</dbReference>
<organism evidence="3 4">
    <name type="scientific">Brachybacterium sacelli</name>
    <dbReference type="NCBI Taxonomy" id="173364"/>
    <lineage>
        <taxon>Bacteria</taxon>
        <taxon>Bacillati</taxon>
        <taxon>Actinomycetota</taxon>
        <taxon>Actinomycetes</taxon>
        <taxon>Micrococcales</taxon>
        <taxon>Dermabacteraceae</taxon>
        <taxon>Brachybacterium</taxon>
    </lineage>
</organism>
<dbReference type="InterPro" id="IPR001173">
    <property type="entry name" value="Glyco_trans_2-like"/>
</dbReference>
<dbReference type="CDD" id="cd00761">
    <property type="entry name" value="Glyco_tranf_GTA_type"/>
    <property type="match status" value="1"/>
</dbReference>
<dbReference type="InterPro" id="IPR054028">
    <property type="entry name" value="TarS/TarP_linker"/>
</dbReference>
<evidence type="ECO:0000313" key="4">
    <source>
        <dbReference type="Proteomes" id="UP001519290"/>
    </source>
</evidence>
<sequence length="674" mass="74337">MTPQVSVIVPVYNSVDYVREAIQSVREQTIDPDAVEILAVDDGSTDGSDAVLAELAAEDPRMTVITQENSGTPGGGRNPAIGRATGEFVFFLDSDDRLTPDALRRMVEVARTENSDVVLGKLTSTDKRQAPSTMFTRTILDADLVQNKVFNTLGPTKLIRREIIERLGLRFPEDQKVGEDQPFMAAVYLNARKLSILSDMDYYVIRHRTDGSNLTLVKQSSESQFAIAVRLSQVIEQYTEVGDTRDALLKRPMGWTMKRALDSRWQGVDRAEQEQLAEFFRSEIGHLYTEGVRRVIEDDIRSELDLLMAGDLDGLQAYSSYLAGKPTRRLTFRDGEFRRHLPESVAHLVPPEELVVGPPKMTCRLEDVRIDGERVSVAATVRIADLDGAPDALVLRARKRNDEQEVADFRVVSEDLSAGAPTFALSAEHDGLDRGVWDLFVVARFGDFEKPIRLGADRARTIEPEGVSNLGEDPAPQDRVIAYFTQGHGNLSIDRGGVMHRKLAGARAIGLTLDENGRAVMLVATTSEPTPQDEYFGHLEGTPQHGGRQLLPLTRLGERLIGLRLPLTAQMVGARLSVTAVLGGGKTPLRASGTEFWPARAAGFGLSLDEDGALRVTAPHESGRNRLPLPTFDPRTRSERLRTVRDRAATAVSGAPVVGPVLTRAVRRVRRWRS</sequence>